<accession>A0A2P2PCK5</accession>
<organism evidence="1">
    <name type="scientific">Rhizophora mucronata</name>
    <name type="common">Asiatic mangrove</name>
    <dbReference type="NCBI Taxonomy" id="61149"/>
    <lineage>
        <taxon>Eukaryota</taxon>
        <taxon>Viridiplantae</taxon>
        <taxon>Streptophyta</taxon>
        <taxon>Embryophyta</taxon>
        <taxon>Tracheophyta</taxon>
        <taxon>Spermatophyta</taxon>
        <taxon>Magnoliopsida</taxon>
        <taxon>eudicotyledons</taxon>
        <taxon>Gunneridae</taxon>
        <taxon>Pentapetalae</taxon>
        <taxon>rosids</taxon>
        <taxon>fabids</taxon>
        <taxon>Malpighiales</taxon>
        <taxon>Rhizophoraceae</taxon>
        <taxon>Rhizophora</taxon>
    </lineage>
</organism>
<proteinExistence type="predicted"/>
<name>A0A2P2PCK5_RHIMU</name>
<dbReference type="AlphaFoldDB" id="A0A2P2PCK5"/>
<dbReference type="EMBL" id="GGEC01071990">
    <property type="protein sequence ID" value="MBX52474.1"/>
    <property type="molecule type" value="Transcribed_RNA"/>
</dbReference>
<evidence type="ECO:0000313" key="1">
    <source>
        <dbReference type="EMBL" id="MBX52474.1"/>
    </source>
</evidence>
<protein>
    <submittedName>
        <fullName evidence="1">Uncharacterized protein</fullName>
    </submittedName>
</protein>
<sequence length="35" mass="4077">MRKVPAHLKIITLDRYKNNAHNDLALIWNFAPSSQ</sequence>
<reference evidence="1" key="1">
    <citation type="submission" date="2018-02" db="EMBL/GenBank/DDBJ databases">
        <title>Rhizophora mucronata_Transcriptome.</title>
        <authorList>
            <person name="Meera S.P."/>
            <person name="Sreeshan A."/>
            <person name="Augustine A."/>
        </authorList>
    </citation>
    <scope>NUCLEOTIDE SEQUENCE</scope>
    <source>
        <tissue evidence="1">Leaf</tissue>
    </source>
</reference>